<keyword evidence="5" id="KW-1185">Reference proteome</keyword>
<sequence length="444" mass="48594">MAQWEALREVLDKGPTTVRLTWSELELIVGRLPRSAGKHRAWWSGDRRHVHVWRSAGYTASDIVLGEAITFIRTGEPVSTGRIPRERKTETTGIAAKPRRRAGAADLLLVGCVKAKLDVPAAARDLYISPLFRMERAYAERRGVPWFILSAEHALVAPDEWLAPYERYLPDTPARYRGAWGQWVAERLDLLAGPLAGCVVEVHAGAAYVDAIAKPLSAKGASLVDTLQGLSLGERLAWYDTEDAHLDVDSADASNVVVSDVDVAAFADQLRLEATAISPREFLARLGAGLGLPGLYSWWVDSAGAADLSRGLDHPVGAGLIYAGLAGATRWPSGKRSANTLWARIAGMHLGGTHEFSTFRRTLGSVLANADLRDRIDENALTIWMHDHLRVVAVPCVDADTLGRLEEAVLRSLDPPLNLKWMARTPVRAQLIGLRRKYGQHLGQ</sequence>
<dbReference type="InterPro" id="IPR049311">
    <property type="entry name" value="GIY_YIG_cat"/>
</dbReference>
<evidence type="ECO:0000313" key="4">
    <source>
        <dbReference type="EMBL" id="GIF59898.1"/>
    </source>
</evidence>
<dbReference type="Pfam" id="PF24698">
    <property type="entry name" value="DUF7662"/>
    <property type="match status" value="1"/>
</dbReference>
<evidence type="ECO:0000259" key="1">
    <source>
        <dbReference type="Pfam" id="PF20815"/>
    </source>
</evidence>
<feature type="domain" description="DUF6884" evidence="2">
    <location>
        <begin position="108"/>
        <end position="240"/>
    </location>
</feature>
<dbReference type="Pfam" id="PF20815">
    <property type="entry name" value="GIY_YIG_2"/>
    <property type="match status" value="1"/>
</dbReference>
<proteinExistence type="predicted"/>
<evidence type="ECO:0000313" key="5">
    <source>
        <dbReference type="Proteomes" id="UP000624325"/>
    </source>
</evidence>
<accession>A0ABQ4CAW0</accession>
<organism evidence="4 5">
    <name type="scientific">Asanoa iriomotensis</name>
    <dbReference type="NCBI Taxonomy" id="234613"/>
    <lineage>
        <taxon>Bacteria</taxon>
        <taxon>Bacillati</taxon>
        <taxon>Actinomycetota</taxon>
        <taxon>Actinomycetes</taxon>
        <taxon>Micromonosporales</taxon>
        <taxon>Micromonosporaceae</taxon>
        <taxon>Asanoa</taxon>
    </lineage>
</organism>
<name>A0ABQ4CAW0_9ACTN</name>
<protein>
    <submittedName>
        <fullName evidence="4">Uncharacterized protein</fullName>
    </submittedName>
</protein>
<dbReference type="InterPro" id="IPR049251">
    <property type="entry name" value="DUF6884"/>
</dbReference>
<reference evidence="4 5" key="1">
    <citation type="submission" date="2021-01" db="EMBL/GenBank/DDBJ databases">
        <title>Whole genome shotgun sequence of Asanoa iriomotensis NBRC 100142.</title>
        <authorList>
            <person name="Komaki H."/>
            <person name="Tamura T."/>
        </authorList>
    </citation>
    <scope>NUCLEOTIDE SEQUENCE [LARGE SCALE GENOMIC DNA]</scope>
    <source>
        <strain evidence="4 5">NBRC 100142</strain>
    </source>
</reference>
<evidence type="ECO:0000259" key="2">
    <source>
        <dbReference type="Pfam" id="PF21818"/>
    </source>
</evidence>
<dbReference type="InterPro" id="IPR056079">
    <property type="entry name" value="DUF7662"/>
</dbReference>
<dbReference type="Proteomes" id="UP000624325">
    <property type="component" value="Unassembled WGS sequence"/>
</dbReference>
<dbReference type="Pfam" id="PF21818">
    <property type="entry name" value="DUF6884"/>
    <property type="match status" value="1"/>
</dbReference>
<feature type="domain" description="DUF7662" evidence="3">
    <location>
        <begin position="4"/>
        <end position="74"/>
    </location>
</feature>
<dbReference type="RefSeq" id="WP_203706721.1">
    <property type="nucleotide sequence ID" value="NZ_BAAALU010000005.1"/>
</dbReference>
<comment type="caution">
    <text evidence="4">The sequence shown here is derived from an EMBL/GenBank/DDBJ whole genome shotgun (WGS) entry which is preliminary data.</text>
</comment>
<feature type="domain" description="GIY-YIG catalytic" evidence="1">
    <location>
        <begin position="294"/>
        <end position="435"/>
    </location>
</feature>
<evidence type="ECO:0000259" key="3">
    <source>
        <dbReference type="Pfam" id="PF24698"/>
    </source>
</evidence>
<gene>
    <name evidence="4" type="ORF">Air01nite_59930</name>
</gene>
<dbReference type="EMBL" id="BONC01000056">
    <property type="protein sequence ID" value="GIF59898.1"/>
    <property type="molecule type" value="Genomic_DNA"/>
</dbReference>